<evidence type="ECO:0000313" key="2">
    <source>
        <dbReference type="EMBL" id="GFN87410.1"/>
    </source>
</evidence>
<gene>
    <name evidence="2" type="ORF">PoB_001391600</name>
</gene>
<dbReference type="EMBL" id="BLXT01001714">
    <property type="protein sequence ID" value="GFN87410.1"/>
    <property type="molecule type" value="Genomic_DNA"/>
</dbReference>
<feature type="compositionally biased region" description="Basic residues" evidence="1">
    <location>
        <begin position="18"/>
        <end position="27"/>
    </location>
</feature>
<reference evidence="2 3" key="1">
    <citation type="journal article" date="2021" name="Elife">
        <title>Chloroplast acquisition without the gene transfer in kleptoplastic sea slugs, Plakobranchus ocellatus.</title>
        <authorList>
            <person name="Maeda T."/>
            <person name="Takahashi S."/>
            <person name="Yoshida T."/>
            <person name="Shimamura S."/>
            <person name="Takaki Y."/>
            <person name="Nagai Y."/>
            <person name="Toyoda A."/>
            <person name="Suzuki Y."/>
            <person name="Arimoto A."/>
            <person name="Ishii H."/>
            <person name="Satoh N."/>
            <person name="Nishiyama T."/>
            <person name="Hasebe M."/>
            <person name="Maruyama T."/>
            <person name="Minagawa J."/>
            <person name="Obokata J."/>
            <person name="Shigenobu S."/>
        </authorList>
    </citation>
    <scope>NUCLEOTIDE SEQUENCE [LARGE SCALE GENOMIC DNA]</scope>
</reference>
<dbReference type="Proteomes" id="UP000735302">
    <property type="component" value="Unassembled WGS sequence"/>
</dbReference>
<organism evidence="2 3">
    <name type="scientific">Plakobranchus ocellatus</name>
    <dbReference type="NCBI Taxonomy" id="259542"/>
    <lineage>
        <taxon>Eukaryota</taxon>
        <taxon>Metazoa</taxon>
        <taxon>Spiralia</taxon>
        <taxon>Lophotrochozoa</taxon>
        <taxon>Mollusca</taxon>
        <taxon>Gastropoda</taxon>
        <taxon>Heterobranchia</taxon>
        <taxon>Euthyneura</taxon>
        <taxon>Panpulmonata</taxon>
        <taxon>Sacoglossa</taxon>
        <taxon>Placobranchoidea</taxon>
        <taxon>Plakobranchidae</taxon>
        <taxon>Plakobranchus</taxon>
    </lineage>
</organism>
<accession>A0AAV3YJJ9</accession>
<protein>
    <submittedName>
        <fullName evidence="2">Uncharacterized protein</fullName>
    </submittedName>
</protein>
<sequence length="97" mass="11087">MITTRSNAARSYKEERKMRRTLKQRRKNQFEREAPESSGQVGFCIKPVHNKVISGLHALLQARRAPCRLRADLLAVVPPTSPEEDQRAHVEVRPGQT</sequence>
<feature type="region of interest" description="Disordered" evidence="1">
    <location>
        <begin position="1"/>
        <end position="41"/>
    </location>
</feature>
<evidence type="ECO:0000313" key="3">
    <source>
        <dbReference type="Proteomes" id="UP000735302"/>
    </source>
</evidence>
<dbReference type="AlphaFoldDB" id="A0AAV3YJJ9"/>
<keyword evidence="3" id="KW-1185">Reference proteome</keyword>
<proteinExistence type="predicted"/>
<name>A0AAV3YJJ9_9GAST</name>
<evidence type="ECO:0000256" key="1">
    <source>
        <dbReference type="SAM" id="MobiDB-lite"/>
    </source>
</evidence>
<comment type="caution">
    <text evidence="2">The sequence shown here is derived from an EMBL/GenBank/DDBJ whole genome shotgun (WGS) entry which is preliminary data.</text>
</comment>